<dbReference type="EMBL" id="SPVG01000226">
    <property type="protein sequence ID" value="TFW16684.1"/>
    <property type="molecule type" value="Genomic_DNA"/>
</dbReference>
<evidence type="ECO:0000259" key="2">
    <source>
        <dbReference type="Pfam" id="PF22570"/>
    </source>
</evidence>
<protein>
    <recommendedName>
        <fullName evidence="2">LiaF transmembrane domain-containing protein</fullName>
    </recommendedName>
</protein>
<dbReference type="OrthoDB" id="8776455at2"/>
<feature type="domain" description="LiaF transmembrane" evidence="2">
    <location>
        <begin position="14"/>
        <end position="112"/>
    </location>
</feature>
<dbReference type="Pfam" id="PF22570">
    <property type="entry name" value="LiaF-TM"/>
    <property type="match status" value="1"/>
</dbReference>
<sequence length="125" mass="14455">MNVETAYRWRSQLVWGLALMAAGIIVLLVQADVLDLDLDPAHFWRYWPWLVVVSGLTKIIPPTNSRHFTNGLWEIFFAGWWYISFNHIWGLGFGQTWPALLVAWGLGMMLRPLLDNIFAATREQP</sequence>
<feature type="transmembrane region" description="Helical" evidence="1">
    <location>
        <begin position="12"/>
        <end position="31"/>
    </location>
</feature>
<organism evidence="3 4">
    <name type="scientific">Duganella callida</name>
    <dbReference type="NCBI Taxonomy" id="2561932"/>
    <lineage>
        <taxon>Bacteria</taxon>
        <taxon>Pseudomonadati</taxon>
        <taxon>Pseudomonadota</taxon>
        <taxon>Betaproteobacteria</taxon>
        <taxon>Burkholderiales</taxon>
        <taxon>Oxalobacteraceae</taxon>
        <taxon>Telluria group</taxon>
        <taxon>Duganella</taxon>
    </lineage>
</organism>
<feature type="transmembrane region" description="Helical" evidence="1">
    <location>
        <begin position="96"/>
        <end position="114"/>
    </location>
</feature>
<evidence type="ECO:0000256" key="1">
    <source>
        <dbReference type="SAM" id="Phobius"/>
    </source>
</evidence>
<comment type="caution">
    <text evidence="3">The sequence shown here is derived from an EMBL/GenBank/DDBJ whole genome shotgun (WGS) entry which is preliminary data.</text>
</comment>
<reference evidence="3 4" key="1">
    <citation type="submission" date="2019-03" db="EMBL/GenBank/DDBJ databases">
        <title>Draft Genome Sequence of Duganella callidus sp. nov., a Novel Duganella Species Isolated from Cultivated Soil.</title>
        <authorList>
            <person name="Raths R."/>
            <person name="Peta V."/>
            <person name="Bucking H."/>
        </authorList>
    </citation>
    <scope>NUCLEOTIDE SEQUENCE [LARGE SCALE GENOMIC DNA]</scope>
    <source>
        <strain evidence="3 4">DN04</strain>
    </source>
</reference>
<name>A0A4Y9SAD1_9BURK</name>
<accession>A0A4Y9SAD1</accession>
<keyword evidence="1" id="KW-0812">Transmembrane</keyword>
<proteinExistence type="predicted"/>
<dbReference type="InterPro" id="IPR054331">
    <property type="entry name" value="LiaF_TM"/>
</dbReference>
<keyword evidence="1" id="KW-0472">Membrane</keyword>
<evidence type="ECO:0000313" key="3">
    <source>
        <dbReference type="EMBL" id="TFW16684.1"/>
    </source>
</evidence>
<dbReference type="AlphaFoldDB" id="A0A4Y9SAD1"/>
<dbReference type="RefSeq" id="WP_135203806.1">
    <property type="nucleotide sequence ID" value="NZ_SPVG01000226.1"/>
</dbReference>
<dbReference type="Proteomes" id="UP000297729">
    <property type="component" value="Unassembled WGS sequence"/>
</dbReference>
<evidence type="ECO:0000313" key="4">
    <source>
        <dbReference type="Proteomes" id="UP000297729"/>
    </source>
</evidence>
<keyword evidence="4" id="KW-1185">Reference proteome</keyword>
<gene>
    <name evidence="3" type="ORF">E4L98_22645</name>
</gene>
<keyword evidence="1" id="KW-1133">Transmembrane helix</keyword>